<keyword evidence="2 3" id="KW-0129">CBS domain</keyword>
<evidence type="ECO:0000256" key="1">
    <source>
        <dbReference type="ARBA" id="ARBA00022737"/>
    </source>
</evidence>
<feature type="domain" description="CBS" evidence="4">
    <location>
        <begin position="337"/>
        <end position="395"/>
    </location>
</feature>
<gene>
    <name evidence="5" type="ORF">LUZ63_019293</name>
</gene>
<dbReference type="Pfam" id="PF00571">
    <property type="entry name" value="CBS"/>
    <property type="match status" value="4"/>
</dbReference>
<sequence length="417" mass="46804">MGKDILSCDAYFDTIQHKKKVPKCLQLSLTAAFRGLEVEQYPGVPGGEVIEIPGDMPIFEAVRILSEKNIMSVPVLNPDRNVKKNCWRTRYLGILDYSAIVGWILDNADMAAVQLSPDISSEKCISVAIGAVAATEDDIVVNDAESIAAGTLDDEFVTGLLDREAFKSIMVKSVMRIPRWVPFLPIEPDSSMLTVLLLLSKYRLRNVPVVESNGAHIQNFITQTAIVRGLLDCKGRDWFDYMYNLPLTDFGLPFISCDEVKSINSDDFLLEAFQLMKDNYITGLPVLERPTHKLVGSLSVRAVRFLFLRPDLFSDFRKVRVREFIESVGTAIPDSGLDAPPLTCEPNDSLGSIIEKIASRYVHRIYVVEGSEPRVIGVITLRDIISCFITEPHDYLDSILRSTVESFYEEMPKEERK</sequence>
<accession>A0A9Q0C606</accession>
<proteinExistence type="predicted"/>
<feature type="domain" description="CBS" evidence="4">
    <location>
        <begin position="177"/>
        <end position="238"/>
    </location>
</feature>
<protein>
    <recommendedName>
        <fullName evidence="4">CBS domain-containing protein</fullName>
    </recommendedName>
</protein>
<name>A0A9Q0C606_9POAL</name>
<keyword evidence="6" id="KW-1185">Reference proteome</keyword>
<dbReference type="Proteomes" id="UP001151287">
    <property type="component" value="Unassembled WGS sequence"/>
</dbReference>
<dbReference type="PROSITE" id="PS51371">
    <property type="entry name" value="CBS"/>
    <property type="match status" value="4"/>
</dbReference>
<evidence type="ECO:0000259" key="4">
    <source>
        <dbReference type="PROSITE" id="PS51371"/>
    </source>
</evidence>
<dbReference type="InterPro" id="IPR046342">
    <property type="entry name" value="CBS_dom_sf"/>
</dbReference>
<organism evidence="5 6">
    <name type="scientific">Rhynchospora breviuscula</name>
    <dbReference type="NCBI Taxonomy" id="2022672"/>
    <lineage>
        <taxon>Eukaryota</taxon>
        <taxon>Viridiplantae</taxon>
        <taxon>Streptophyta</taxon>
        <taxon>Embryophyta</taxon>
        <taxon>Tracheophyta</taxon>
        <taxon>Spermatophyta</taxon>
        <taxon>Magnoliopsida</taxon>
        <taxon>Liliopsida</taxon>
        <taxon>Poales</taxon>
        <taxon>Cyperaceae</taxon>
        <taxon>Cyperoideae</taxon>
        <taxon>Rhynchosporeae</taxon>
        <taxon>Rhynchospora</taxon>
    </lineage>
</organism>
<dbReference type="InterPro" id="IPR050511">
    <property type="entry name" value="AMPK_gamma/SDS23_families"/>
</dbReference>
<dbReference type="PANTHER" id="PTHR13780">
    <property type="entry name" value="AMP-ACTIVATED PROTEIN KINASE, GAMMA REGULATORY SUBUNIT"/>
    <property type="match status" value="1"/>
</dbReference>
<dbReference type="OrthoDB" id="449052at2759"/>
<dbReference type="SMART" id="SM00116">
    <property type="entry name" value="CBS"/>
    <property type="match status" value="4"/>
</dbReference>
<dbReference type="PANTHER" id="PTHR13780:SF47">
    <property type="entry name" value="SNF1-RELATED PROTEIN KINASE REGULATORY SUBUNIT GAMMA-1-LIKE"/>
    <property type="match status" value="1"/>
</dbReference>
<feature type="domain" description="CBS" evidence="4">
    <location>
        <begin position="254"/>
        <end position="316"/>
    </location>
</feature>
<evidence type="ECO:0000256" key="2">
    <source>
        <dbReference type="ARBA" id="ARBA00023122"/>
    </source>
</evidence>
<dbReference type="InterPro" id="IPR000644">
    <property type="entry name" value="CBS_dom"/>
</dbReference>
<keyword evidence="1" id="KW-0677">Repeat</keyword>
<evidence type="ECO:0000313" key="5">
    <source>
        <dbReference type="EMBL" id="KAJ1687903.1"/>
    </source>
</evidence>
<dbReference type="CDD" id="cd02205">
    <property type="entry name" value="CBS_pair_SF"/>
    <property type="match status" value="1"/>
</dbReference>
<dbReference type="EMBL" id="JAMQYH010000005">
    <property type="protein sequence ID" value="KAJ1687903.1"/>
    <property type="molecule type" value="Genomic_DNA"/>
</dbReference>
<feature type="domain" description="CBS" evidence="4">
    <location>
        <begin position="43"/>
        <end position="110"/>
    </location>
</feature>
<evidence type="ECO:0000256" key="3">
    <source>
        <dbReference type="PROSITE-ProRule" id="PRU00703"/>
    </source>
</evidence>
<comment type="caution">
    <text evidence="5">The sequence shown here is derived from an EMBL/GenBank/DDBJ whole genome shotgun (WGS) entry which is preliminary data.</text>
</comment>
<dbReference type="Gene3D" id="3.10.580.10">
    <property type="entry name" value="CBS-domain"/>
    <property type="match status" value="2"/>
</dbReference>
<reference evidence="5" key="1">
    <citation type="journal article" date="2022" name="Cell">
        <title>Repeat-based holocentromeres influence genome architecture and karyotype evolution.</title>
        <authorList>
            <person name="Hofstatter P.G."/>
            <person name="Thangavel G."/>
            <person name="Lux T."/>
            <person name="Neumann P."/>
            <person name="Vondrak T."/>
            <person name="Novak P."/>
            <person name="Zhang M."/>
            <person name="Costa L."/>
            <person name="Castellani M."/>
            <person name="Scott A."/>
            <person name="Toegelov H."/>
            <person name="Fuchs J."/>
            <person name="Mata-Sucre Y."/>
            <person name="Dias Y."/>
            <person name="Vanzela A.L.L."/>
            <person name="Huettel B."/>
            <person name="Almeida C.C.S."/>
            <person name="Simkova H."/>
            <person name="Souza G."/>
            <person name="Pedrosa-Harand A."/>
            <person name="Macas J."/>
            <person name="Mayer K.F.X."/>
            <person name="Houben A."/>
            <person name="Marques A."/>
        </authorList>
    </citation>
    <scope>NUCLEOTIDE SEQUENCE</scope>
    <source>
        <strain evidence="5">RhyBre1mFocal</strain>
    </source>
</reference>
<dbReference type="AlphaFoldDB" id="A0A9Q0C606"/>
<evidence type="ECO:0000313" key="6">
    <source>
        <dbReference type="Proteomes" id="UP001151287"/>
    </source>
</evidence>
<dbReference type="SUPFAM" id="SSF54631">
    <property type="entry name" value="CBS-domain pair"/>
    <property type="match status" value="2"/>
</dbReference>